<name>A0A397UKC7_9GLOM</name>
<gene>
    <name evidence="2" type="ORF">C2G38_2112655</name>
</gene>
<proteinExistence type="predicted"/>
<evidence type="ECO:0000256" key="1">
    <source>
        <dbReference type="SAM" id="Phobius"/>
    </source>
</evidence>
<keyword evidence="1" id="KW-1133">Transmembrane helix</keyword>
<protein>
    <submittedName>
        <fullName evidence="2">Uncharacterized protein</fullName>
    </submittedName>
</protein>
<evidence type="ECO:0000313" key="2">
    <source>
        <dbReference type="EMBL" id="RIB07823.1"/>
    </source>
</evidence>
<feature type="transmembrane region" description="Helical" evidence="1">
    <location>
        <begin position="42"/>
        <end position="60"/>
    </location>
</feature>
<reference evidence="2 3" key="1">
    <citation type="submission" date="2018-06" db="EMBL/GenBank/DDBJ databases">
        <title>Comparative genomics reveals the genomic features of Rhizophagus irregularis, R. cerebriforme, R. diaphanum and Gigaspora rosea, and their symbiotic lifestyle signature.</title>
        <authorList>
            <person name="Morin E."/>
            <person name="San Clemente H."/>
            <person name="Chen E.C.H."/>
            <person name="De La Providencia I."/>
            <person name="Hainaut M."/>
            <person name="Kuo A."/>
            <person name="Kohler A."/>
            <person name="Murat C."/>
            <person name="Tang N."/>
            <person name="Roy S."/>
            <person name="Loubradou J."/>
            <person name="Henrissat B."/>
            <person name="Grigoriev I.V."/>
            <person name="Corradi N."/>
            <person name="Roux C."/>
            <person name="Martin F.M."/>
        </authorList>
    </citation>
    <scope>NUCLEOTIDE SEQUENCE [LARGE SCALE GENOMIC DNA]</scope>
    <source>
        <strain evidence="2 3">DAOM 194757</strain>
    </source>
</reference>
<dbReference type="Proteomes" id="UP000266673">
    <property type="component" value="Unassembled WGS sequence"/>
</dbReference>
<organism evidence="2 3">
    <name type="scientific">Gigaspora rosea</name>
    <dbReference type="NCBI Taxonomy" id="44941"/>
    <lineage>
        <taxon>Eukaryota</taxon>
        <taxon>Fungi</taxon>
        <taxon>Fungi incertae sedis</taxon>
        <taxon>Mucoromycota</taxon>
        <taxon>Glomeromycotina</taxon>
        <taxon>Glomeromycetes</taxon>
        <taxon>Diversisporales</taxon>
        <taxon>Gigasporaceae</taxon>
        <taxon>Gigaspora</taxon>
    </lineage>
</organism>
<keyword evidence="1" id="KW-0472">Membrane</keyword>
<dbReference type="EMBL" id="QKWP01001595">
    <property type="protein sequence ID" value="RIB07823.1"/>
    <property type="molecule type" value="Genomic_DNA"/>
</dbReference>
<dbReference type="AlphaFoldDB" id="A0A397UKC7"/>
<accession>A0A397UKC7</accession>
<comment type="caution">
    <text evidence="2">The sequence shown here is derived from an EMBL/GenBank/DDBJ whole genome shotgun (WGS) entry which is preliminary data.</text>
</comment>
<keyword evidence="1" id="KW-0812">Transmembrane</keyword>
<keyword evidence="3" id="KW-1185">Reference proteome</keyword>
<evidence type="ECO:0000313" key="3">
    <source>
        <dbReference type="Proteomes" id="UP000266673"/>
    </source>
</evidence>
<sequence length="63" mass="7319">MDLVLLAAGILPLSVVHSFYCLQNFIILKLLYCRCWCNALVCWFRVISCCLVWIVVYKAMCRS</sequence>